<protein>
    <recommendedName>
        <fullName evidence="10">C2H2-type domain-containing protein</fullName>
    </recommendedName>
</protein>
<dbReference type="InterPro" id="IPR013087">
    <property type="entry name" value="Znf_C2H2_type"/>
</dbReference>
<dbReference type="Proteomes" id="UP001460270">
    <property type="component" value="Unassembled WGS sequence"/>
</dbReference>
<dbReference type="GO" id="GO:0005694">
    <property type="term" value="C:chromosome"/>
    <property type="evidence" value="ECO:0007669"/>
    <property type="project" value="UniProtKB-ARBA"/>
</dbReference>
<evidence type="ECO:0000313" key="11">
    <source>
        <dbReference type="EMBL" id="KAK7930366.1"/>
    </source>
</evidence>
<dbReference type="EMBL" id="JBBPFD010000004">
    <property type="protein sequence ID" value="KAK7930366.1"/>
    <property type="molecule type" value="Genomic_DNA"/>
</dbReference>
<dbReference type="Gene3D" id="3.30.160.60">
    <property type="entry name" value="Classic Zinc Finger"/>
    <property type="match status" value="11"/>
</dbReference>
<feature type="domain" description="C2H2-type" evidence="10">
    <location>
        <begin position="372"/>
        <end position="399"/>
    </location>
</feature>
<dbReference type="GO" id="GO:0000978">
    <property type="term" value="F:RNA polymerase II cis-regulatory region sequence-specific DNA binding"/>
    <property type="evidence" value="ECO:0007669"/>
    <property type="project" value="TreeGrafter"/>
</dbReference>
<dbReference type="PROSITE" id="PS00028">
    <property type="entry name" value="ZINC_FINGER_C2H2_1"/>
    <property type="match status" value="9"/>
</dbReference>
<evidence type="ECO:0000256" key="6">
    <source>
        <dbReference type="ARBA" id="ARBA00023125"/>
    </source>
</evidence>
<dbReference type="GO" id="GO:0005634">
    <property type="term" value="C:nucleus"/>
    <property type="evidence" value="ECO:0007669"/>
    <property type="project" value="UniProtKB-SubCell"/>
</dbReference>
<feature type="compositionally biased region" description="Basic and acidic residues" evidence="9">
    <location>
        <begin position="63"/>
        <end position="90"/>
    </location>
</feature>
<evidence type="ECO:0000256" key="1">
    <source>
        <dbReference type="ARBA" id="ARBA00004123"/>
    </source>
</evidence>
<feature type="compositionally biased region" description="Basic residues" evidence="9">
    <location>
        <begin position="654"/>
        <end position="664"/>
    </location>
</feature>
<proteinExistence type="predicted"/>
<dbReference type="PANTHER" id="PTHR24376:SF243">
    <property type="entry name" value="C2H2-TYPE DOMAIN-CONTAINING PROTEIN"/>
    <property type="match status" value="1"/>
</dbReference>
<organism evidence="11 12">
    <name type="scientific">Mugilogobius chulae</name>
    <name type="common">yellowstripe goby</name>
    <dbReference type="NCBI Taxonomy" id="88201"/>
    <lineage>
        <taxon>Eukaryota</taxon>
        <taxon>Metazoa</taxon>
        <taxon>Chordata</taxon>
        <taxon>Craniata</taxon>
        <taxon>Vertebrata</taxon>
        <taxon>Euteleostomi</taxon>
        <taxon>Actinopterygii</taxon>
        <taxon>Neopterygii</taxon>
        <taxon>Teleostei</taxon>
        <taxon>Neoteleostei</taxon>
        <taxon>Acanthomorphata</taxon>
        <taxon>Gobiaria</taxon>
        <taxon>Gobiiformes</taxon>
        <taxon>Gobioidei</taxon>
        <taxon>Gobiidae</taxon>
        <taxon>Gobionellinae</taxon>
        <taxon>Mugilogobius</taxon>
    </lineage>
</organism>
<feature type="domain" description="C2H2-type" evidence="10">
    <location>
        <begin position="332"/>
        <end position="359"/>
    </location>
</feature>
<feature type="domain" description="C2H2-type" evidence="10">
    <location>
        <begin position="145"/>
        <end position="172"/>
    </location>
</feature>
<feature type="domain" description="C2H2-type" evidence="10">
    <location>
        <begin position="254"/>
        <end position="281"/>
    </location>
</feature>
<dbReference type="FunFam" id="3.30.160.60:FF:001732">
    <property type="entry name" value="Zgc:162936"/>
    <property type="match status" value="1"/>
</dbReference>
<feature type="region of interest" description="Disordered" evidence="9">
    <location>
        <begin position="592"/>
        <end position="614"/>
    </location>
</feature>
<evidence type="ECO:0000256" key="2">
    <source>
        <dbReference type="ARBA" id="ARBA00022723"/>
    </source>
</evidence>
<keyword evidence="6" id="KW-0238">DNA-binding</keyword>
<evidence type="ECO:0000256" key="5">
    <source>
        <dbReference type="ARBA" id="ARBA00022833"/>
    </source>
</evidence>
<comment type="caution">
    <text evidence="11">The sequence shown here is derived from an EMBL/GenBank/DDBJ whole genome shotgun (WGS) entry which is preliminary data.</text>
</comment>
<dbReference type="AlphaFoldDB" id="A0AAW0PNF4"/>
<keyword evidence="5" id="KW-0862">Zinc</keyword>
<dbReference type="FunFam" id="3.30.160.60:FF:000100">
    <property type="entry name" value="Zinc finger 45-like"/>
    <property type="match status" value="3"/>
</dbReference>
<accession>A0AAW0PNF4</accession>
<evidence type="ECO:0000256" key="9">
    <source>
        <dbReference type="SAM" id="MobiDB-lite"/>
    </source>
</evidence>
<feature type="region of interest" description="Disordered" evidence="9">
    <location>
        <begin position="63"/>
        <end position="99"/>
    </location>
</feature>
<keyword evidence="7" id="KW-0539">Nucleus</keyword>
<dbReference type="InterPro" id="IPR036236">
    <property type="entry name" value="Znf_C2H2_sf"/>
</dbReference>
<feature type="compositionally biased region" description="Basic residues" evidence="9">
    <location>
        <begin position="598"/>
        <end position="608"/>
    </location>
</feature>
<evidence type="ECO:0000256" key="4">
    <source>
        <dbReference type="ARBA" id="ARBA00022771"/>
    </source>
</evidence>
<feature type="compositionally biased region" description="Basic and acidic residues" evidence="9">
    <location>
        <begin position="712"/>
        <end position="723"/>
    </location>
</feature>
<dbReference type="PROSITE" id="PS50157">
    <property type="entry name" value="ZINC_FINGER_C2H2_2"/>
    <property type="match status" value="12"/>
</dbReference>
<reference evidence="12" key="1">
    <citation type="submission" date="2024-04" db="EMBL/GenBank/DDBJ databases">
        <title>Salinicola lusitanus LLJ914,a marine bacterium isolated from the Okinawa Trough.</title>
        <authorList>
            <person name="Li J."/>
        </authorList>
    </citation>
    <scope>NUCLEOTIDE SEQUENCE [LARGE SCALE GENOMIC DNA]</scope>
</reference>
<feature type="domain" description="C2H2-type" evidence="10">
    <location>
        <begin position="611"/>
        <end position="638"/>
    </location>
</feature>
<dbReference type="SMART" id="SM00355">
    <property type="entry name" value="ZnF_C2H2"/>
    <property type="match status" value="15"/>
</dbReference>
<feature type="domain" description="C2H2-type" evidence="10">
    <location>
        <begin position="428"/>
        <end position="455"/>
    </location>
</feature>
<feature type="domain" description="C2H2-type" evidence="10">
    <location>
        <begin position="217"/>
        <end position="244"/>
    </location>
</feature>
<evidence type="ECO:0000313" key="12">
    <source>
        <dbReference type="Proteomes" id="UP001460270"/>
    </source>
</evidence>
<keyword evidence="12" id="KW-1185">Reference proteome</keyword>
<feature type="domain" description="C2H2-type" evidence="10">
    <location>
        <begin position="469"/>
        <end position="492"/>
    </location>
</feature>
<feature type="domain" description="C2H2-type" evidence="10">
    <location>
        <begin position="117"/>
        <end position="144"/>
    </location>
</feature>
<feature type="domain" description="C2H2-type" evidence="10">
    <location>
        <begin position="193"/>
        <end position="216"/>
    </location>
</feature>
<evidence type="ECO:0000256" key="3">
    <source>
        <dbReference type="ARBA" id="ARBA00022737"/>
    </source>
</evidence>
<dbReference type="FunFam" id="3.30.160.60:FF:000145">
    <property type="entry name" value="Zinc finger protein 574"/>
    <property type="match status" value="1"/>
</dbReference>
<feature type="region of interest" description="Disordered" evidence="9">
    <location>
        <begin position="654"/>
        <end position="731"/>
    </location>
</feature>
<dbReference type="Pfam" id="PF00096">
    <property type="entry name" value="zf-C2H2"/>
    <property type="match status" value="8"/>
</dbReference>
<evidence type="ECO:0000256" key="8">
    <source>
        <dbReference type="PROSITE-ProRule" id="PRU00042"/>
    </source>
</evidence>
<comment type="subcellular location">
    <subcellularLocation>
        <location evidence="1">Nucleus</location>
    </subcellularLocation>
</comment>
<dbReference type="SUPFAM" id="SSF57667">
    <property type="entry name" value="beta-beta-alpha zinc fingers"/>
    <property type="match status" value="8"/>
</dbReference>
<keyword evidence="2" id="KW-0479">Metal-binding</keyword>
<name>A0AAW0PNF4_9GOBI</name>
<dbReference type="FunFam" id="3.30.160.60:FF:000065">
    <property type="entry name" value="B-cell CLL/lymphoma 6, member B"/>
    <property type="match status" value="1"/>
</dbReference>
<evidence type="ECO:0000256" key="7">
    <source>
        <dbReference type="ARBA" id="ARBA00023242"/>
    </source>
</evidence>
<gene>
    <name evidence="11" type="ORF">WMY93_006761</name>
</gene>
<feature type="domain" description="C2H2-type" evidence="10">
    <location>
        <begin position="639"/>
        <end position="667"/>
    </location>
</feature>
<keyword evidence="3" id="KW-0677">Repeat</keyword>
<feature type="compositionally biased region" description="Polar residues" evidence="9">
    <location>
        <begin position="674"/>
        <end position="711"/>
    </location>
</feature>
<evidence type="ECO:0000259" key="10">
    <source>
        <dbReference type="PROSITE" id="PS50157"/>
    </source>
</evidence>
<feature type="domain" description="C2H2-type" evidence="10">
    <location>
        <begin position="505"/>
        <end position="532"/>
    </location>
</feature>
<keyword evidence="4 8" id="KW-0863">Zinc-finger</keyword>
<dbReference type="GO" id="GO:0008270">
    <property type="term" value="F:zinc ion binding"/>
    <property type="evidence" value="ECO:0007669"/>
    <property type="project" value="UniProtKB-KW"/>
</dbReference>
<sequence>MSSQNGAGTIVRFLWLRPAAFVSCRHLLRWKLPKVKEEPEPSIKQEPEEIQIVIVKTEADEDKSCVFDPKEETGAEDPLTHSDSEEHTDSSEVAPLTPKRSYAMIPPDAELQDHTPYSCSECGRSFKKKAYVRQHMLSHSDERPHKCPECGKTFKMKKNLKLHMMYFSEARPYSRSEFTARRSNATPPTEKPHKCSLCPRGFPRKDDLNEHLKTRHHMCTVCDEIFPNRSKLKKHLRSYKRERRKDPVLPPGPVFCSICGAGFVEKSDLSLHMRSHGLDKPHPCSFCELRFYLECDLTLHRTQNHPVCRVCGEQFVNHYLLRKHADTHLFTHSCSECGQKFKSLLCLNKHKANHALQQKNRAFYSSSEQRSYSCLHCGQSFSCKLYLDVHMEVHKGQERELETQSCSDCGKSLKNESQMLIHSGQKRRQCLDCWKAFMRTSHLKEHEFLHSQQQQQLRADESEKQHKVFSCSECGKTFPSGARLKRHAAVHSCHVQSGADAQKLHRCSDCGKSFSQETVLQKHKLLHSRKNPENVKKLKEKRFALKRSLKNRLTGRHHTCSGCDSTFPDGVKEHVRSGGAADQSVLKPYSCSEQKGSLHAHRSRRCGGKPHECRERGGRFGRLCDVKRHMSSHGGEKPYRCSVCGRSYEQKGGLAKHFRQKHVRPGSVGLTDPGQKQTDPGQDQTDPGQKQTDPGQKQTDPGQMRRLQNQTDPRRQDQTDPGHTRHTRRQKHLTLIQKCLTQAVTVKLHRIQL</sequence>
<dbReference type="GO" id="GO:0001228">
    <property type="term" value="F:DNA-binding transcription activator activity, RNA polymerase II-specific"/>
    <property type="evidence" value="ECO:0007669"/>
    <property type="project" value="TreeGrafter"/>
</dbReference>
<dbReference type="PANTHER" id="PTHR24376">
    <property type="entry name" value="ZINC FINGER PROTEIN"/>
    <property type="match status" value="1"/>
</dbReference>